<evidence type="ECO:0000256" key="5">
    <source>
        <dbReference type="SAM" id="Phobius"/>
    </source>
</evidence>
<comment type="subcellular location">
    <subcellularLocation>
        <location evidence="1">Membrane</location>
        <topology evidence="1">Multi-pass membrane protein</topology>
    </subcellularLocation>
</comment>
<feature type="transmembrane region" description="Helical" evidence="5">
    <location>
        <begin position="33"/>
        <end position="52"/>
    </location>
</feature>
<dbReference type="RefSeq" id="WP_140601115.1">
    <property type="nucleotide sequence ID" value="NZ_SAWY01000002.1"/>
</dbReference>
<feature type="transmembrane region" description="Helical" evidence="5">
    <location>
        <begin position="355"/>
        <end position="375"/>
    </location>
</feature>
<feature type="transmembrane region" description="Helical" evidence="5">
    <location>
        <begin position="73"/>
        <end position="89"/>
    </location>
</feature>
<accession>A0A502L513</accession>
<protein>
    <submittedName>
        <fullName evidence="7">O-antigen ligase domain-containing protein</fullName>
    </submittedName>
</protein>
<dbReference type="Pfam" id="PF04932">
    <property type="entry name" value="Wzy_C"/>
    <property type="match status" value="1"/>
</dbReference>
<dbReference type="PANTHER" id="PTHR37422">
    <property type="entry name" value="TEICHURONIC ACID BIOSYNTHESIS PROTEIN TUAE"/>
    <property type="match status" value="1"/>
</dbReference>
<keyword evidence="3 5" id="KW-1133">Transmembrane helix</keyword>
<feature type="transmembrane region" description="Helical" evidence="5">
    <location>
        <begin position="135"/>
        <end position="158"/>
    </location>
</feature>
<feature type="transmembrane region" description="Helical" evidence="5">
    <location>
        <begin position="12"/>
        <end position="27"/>
    </location>
</feature>
<feature type="transmembrane region" description="Helical" evidence="5">
    <location>
        <begin position="262"/>
        <end position="278"/>
    </location>
</feature>
<dbReference type="OrthoDB" id="871774at2"/>
<evidence type="ECO:0000256" key="4">
    <source>
        <dbReference type="ARBA" id="ARBA00023136"/>
    </source>
</evidence>
<dbReference type="AlphaFoldDB" id="A0A502L513"/>
<feature type="transmembrane region" description="Helical" evidence="5">
    <location>
        <begin position="404"/>
        <end position="420"/>
    </location>
</feature>
<evidence type="ECO:0000256" key="3">
    <source>
        <dbReference type="ARBA" id="ARBA00022989"/>
    </source>
</evidence>
<dbReference type="InterPro" id="IPR007016">
    <property type="entry name" value="O-antigen_ligase-rel_domated"/>
</dbReference>
<comment type="caution">
    <text evidence="7">The sequence shown here is derived from an EMBL/GenBank/DDBJ whole genome shotgun (WGS) entry which is preliminary data.</text>
</comment>
<dbReference type="EMBL" id="SAWY01000002">
    <property type="protein sequence ID" value="TPH18962.1"/>
    <property type="molecule type" value="Genomic_DNA"/>
</dbReference>
<feature type="transmembrane region" description="Helical" evidence="5">
    <location>
        <begin position="104"/>
        <end position="123"/>
    </location>
</feature>
<evidence type="ECO:0000259" key="6">
    <source>
        <dbReference type="Pfam" id="PF04932"/>
    </source>
</evidence>
<gene>
    <name evidence="7" type="ORF">EPA86_01310</name>
</gene>
<evidence type="ECO:0000256" key="1">
    <source>
        <dbReference type="ARBA" id="ARBA00004141"/>
    </source>
</evidence>
<dbReference type="Proteomes" id="UP000315303">
    <property type="component" value="Unassembled WGS sequence"/>
</dbReference>
<organism evidence="7 8">
    <name type="scientific">Litorilituus lipolyticus</name>
    <dbReference type="NCBI Taxonomy" id="2491017"/>
    <lineage>
        <taxon>Bacteria</taxon>
        <taxon>Pseudomonadati</taxon>
        <taxon>Pseudomonadota</taxon>
        <taxon>Gammaproteobacteria</taxon>
        <taxon>Alteromonadales</taxon>
        <taxon>Colwelliaceae</taxon>
        <taxon>Litorilituus</taxon>
    </lineage>
</organism>
<keyword evidence="4 5" id="KW-0472">Membrane</keyword>
<evidence type="ECO:0000256" key="2">
    <source>
        <dbReference type="ARBA" id="ARBA00022692"/>
    </source>
</evidence>
<dbReference type="GO" id="GO:0016874">
    <property type="term" value="F:ligase activity"/>
    <property type="evidence" value="ECO:0007669"/>
    <property type="project" value="UniProtKB-KW"/>
</dbReference>
<feature type="transmembrane region" description="Helical" evidence="5">
    <location>
        <begin position="436"/>
        <end position="454"/>
    </location>
</feature>
<dbReference type="InterPro" id="IPR051533">
    <property type="entry name" value="WaaL-like"/>
</dbReference>
<dbReference type="PANTHER" id="PTHR37422:SF13">
    <property type="entry name" value="LIPOPOLYSACCHARIDE BIOSYNTHESIS PROTEIN PA4999-RELATED"/>
    <property type="match status" value="1"/>
</dbReference>
<keyword evidence="8" id="KW-1185">Reference proteome</keyword>
<proteinExistence type="predicted"/>
<evidence type="ECO:0000313" key="8">
    <source>
        <dbReference type="Proteomes" id="UP000315303"/>
    </source>
</evidence>
<dbReference type="GO" id="GO:0016020">
    <property type="term" value="C:membrane"/>
    <property type="evidence" value="ECO:0007669"/>
    <property type="project" value="UniProtKB-SubCell"/>
</dbReference>
<feature type="transmembrane region" description="Helical" evidence="5">
    <location>
        <begin position="183"/>
        <end position="203"/>
    </location>
</feature>
<evidence type="ECO:0000313" key="7">
    <source>
        <dbReference type="EMBL" id="TPH18962.1"/>
    </source>
</evidence>
<reference evidence="7 8" key="1">
    <citation type="submission" date="2019-01" db="EMBL/GenBank/DDBJ databases">
        <title>Litorilituus lipolytica sp. nov., isolated from intertidal sand of the Yellow Sea in China.</title>
        <authorList>
            <person name="Liu A."/>
        </authorList>
    </citation>
    <scope>NUCLEOTIDE SEQUENCE [LARGE SCALE GENOMIC DNA]</scope>
    <source>
        <strain evidence="7 8">RZ04</strain>
    </source>
</reference>
<feature type="transmembrane region" description="Helical" evidence="5">
    <location>
        <begin position="321"/>
        <end position="343"/>
    </location>
</feature>
<keyword evidence="7" id="KW-0436">Ligase</keyword>
<name>A0A502L513_9GAMM</name>
<feature type="domain" description="O-antigen ligase-related" evidence="6">
    <location>
        <begin position="222"/>
        <end position="371"/>
    </location>
</feature>
<keyword evidence="2 5" id="KW-0812">Transmembrane</keyword>
<feature type="transmembrane region" description="Helical" evidence="5">
    <location>
        <begin position="215"/>
        <end position="232"/>
    </location>
</feature>
<sequence>MDVINERHKLPAKHVGSFLVLIFLATFRPSAIWYNSSISLVAISIVLIGALLPYKIYATIGFNNFWCKYKKELLLLLAYFAVCFLSLYLNRNRYDNISELINQGAIYIVITMSLPALIFLFSLPQNKSTLSLSCFSYSCYLPWAYFSLLACIAIWQYIDFEAAKSVGRFFVSSEVWPTKNINGLFRISTDLAPIFAIFIIIVVRFKLNFELAKTNNFFTTIVVILVFTSGLLVGSRVFYLILGISIFLCLVQMKISLRKKVAWLIFTIIFSHLVLMFANEHVILKLQNHLPYIGPLYNGVPLSLGDFFIRLSLAATDRAEIWLMALKSIAQAPFFGVSNGAFRLNNAEFSNTHNIILQILITSGAVGLSLLSFLFYKINNKLPVVVTGSILTSLFVDYPIDHSLPYIICLSYIVVIFASLKGKEERKLRYTEIQSRYIYIVSGVLFLFISFIYFQRNYFLAHQSYEARLLKQLKSRTFFQEPILIEDKLLIAKDSKSGDLKLDKNEFNLLNDNVTHCHYPYLKSSFVAMANTNWLTLSERKDCINVTSQLNLLEEPNNWLTNVPVRKLSTVWYFVKEVRFYSPVVLVNNGELILDFIAKGNLVHDEVAILNWDFIVNDEIAETNEIRVEQNEFKNYNFTIKNEESRLGYFVITLLNPTYDKTSNKYRRIFIKPDSIRVKLK</sequence>